<dbReference type="PROSITE" id="PS51000">
    <property type="entry name" value="HTH_DEOR_2"/>
    <property type="match status" value="1"/>
</dbReference>
<dbReference type="RefSeq" id="WP_089971097.1">
    <property type="nucleotide sequence ID" value="NZ_FOCQ01000014.1"/>
</dbReference>
<keyword evidence="6" id="KW-1185">Reference proteome</keyword>
<dbReference type="STRING" id="1173111.SAMN05444955_11476"/>
<name>A0A1H8HKN8_9BACL</name>
<dbReference type="CDD" id="cd00090">
    <property type="entry name" value="HTH_ARSR"/>
    <property type="match status" value="1"/>
</dbReference>
<dbReference type="Proteomes" id="UP000199695">
    <property type="component" value="Unassembled WGS sequence"/>
</dbReference>
<dbReference type="OrthoDB" id="155998at2"/>
<evidence type="ECO:0000259" key="4">
    <source>
        <dbReference type="PROSITE" id="PS51000"/>
    </source>
</evidence>
<sequence length="214" mass="24875">MNETGSTRKQILLMLKTNGPLTVSEMAEQLGVTEMAVRRHLNTLERDGLIGSKLLRQAMGRPTSQYFLTDKSEDYFPKSYHTFTLDLLNDLEQSHGSSIINQLFNSREKRMTETYRPEFEGKDLRERVKTLAELQDAKGYMVEWEELEDGSFKLIEFNCPISRVAHRYNQACSCEINWFQNLLDAEVERTECKAKGGQNCVYYIRAKNEVRQKL</sequence>
<dbReference type="InterPro" id="IPR036390">
    <property type="entry name" value="WH_DNA-bd_sf"/>
</dbReference>
<evidence type="ECO:0000313" key="5">
    <source>
        <dbReference type="EMBL" id="SEN56676.1"/>
    </source>
</evidence>
<protein>
    <submittedName>
        <fullName evidence="5">Predicted transcriptional regulator, ArsR family</fullName>
    </submittedName>
</protein>
<dbReference type="InterPro" id="IPR011991">
    <property type="entry name" value="ArsR-like_HTH"/>
</dbReference>
<evidence type="ECO:0000256" key="1">
    <source>
        <dbReference type="ARBA" id="ARBA00023015"/>
    </source>
</evidence>
<evidence type="ECO:0000256" key="3">
    <source>
        <dbReference type="ARBA" id="ARBA00023163"/>
    </source>
</evidence>
<reference evidence="5 6" key="1">
    <citation type="submission" date="2016-10" db="EMBL/GenBank/DDBJ databases">
        <authorList>
            <person name="de Groot N.N."/>
        </authorList>
    </citation>
    <scope>NUCLEOTIDE SEQUENCE [LARGE SCALE GENOMIC DNA]</scope>
    <source>
        <strain evidence="5 6">DSM 46701</strain>
    </source>
</reference>
<dbReference type="InterPro" id="IPR036388">
    <property type="entry name" value="WH-like_DNA-bd_sf"/>
</dbReference>
<keyword evidence="1" id="KW-0805">Transcription regulation</keyword>
<dbReference type="InterPro" id="IPR001034">
    <property type="entry name" value="DeoR_HTH"/>
</dbReference>
<accession>A0A1H8HKN8</accession>
<dbReference type="PANTHER" id="PTHR38600">
    <property type="entry name" value="TRANSCRIPTIONAL REGULATORY PROTEIN"/>
    <property type="match status" value="1"/>
</dbReference>
<dbReference type="GO" id="GO:0003677">
    <property type="term" value="F:DNA binding"/>
    <property type="evidence" value="ECO:0007669"/>
    <property type="project" value="UniProtKB-KW"/>
</dbReference>
<dbReference type="PANTHER" id="PTHR38600:SF2">
    <property type="entry name" value="SLL0088 PROTEIN"/>
    <property type="match status" value="1"/>
</dbReference>
<dbReference type="EMBL" id="FOCQ01000014">
    <property type="protein sequence ID" value="SEN56676.1"/>
    <property type="molecule type" value="Genomic_DNA"/>
</dbReference>
<keyword evidence="2" id="KW-0238">DNA-binding</keyword>
<keyword evidence="3" id="KW-0804">Transcription</keyword>
<dbReference type="SUPFAM" id="SSF46785">
    <property type="entry name" value="Winged helix' DNA-binding domain"/>
    <property type="match status" value="1"/>
</dbReference>
<feature type="domain" description="HTH deoR-type" evidence="4">
    <location>
        <begin position="4"/>
        <end position="64"/>
    </location>
</feature>
<dbReference type="InterPro" id="IPR001845">
    <property type="entry name" value="HTH_ArsR_DNA-bd_dom"/>
</dbReference>
<evidence type="ECO:0000313" key="6">
    <source>
        <dbReference type="Proteomes" id="UP000199695"/>
    </source>
</evidence>
<dbReference type="Gene3D" id="1.10.10.10">
    <property type="entry name" value="Winged helix-like DNA-binding domain superfamily/Winged helix DNA-binding domain"/>
    <property type="match status" value="1"/>
</dbReference>
<dbReference type="GO" id="GO:0003700">
    <property type="term" value="F:DNA-binding transcription factor activity"/>
    <property type="evidence" value="ECO:0007669"/>
    <property type="project" value="InterPro"/>
</dbReference>
<evidence type="ECO:0000256" key="2">
    <source>
        <dbReference type="ARBA" id="ARBA00023125"/>
    </source>
</evidence>
<dbReference type="SMART" id="SM00420">
    <property type="entry name" value="HTH_DEOR"/>
    <property type="match status" value="1"/>
</dbReference>
<dbReference type="AlphaFoldDB" id="A0A1H8HKN8"/>
<organism evidence="5 6">
    <name type="scientific">Lihuaxuella thermophila</name>
    <dbReference type="NCBI Taxonomy" id="1173111"/>
    <lineage>
        <taxon>Bacteria</taxon>
        <taxon>Bacillati</taxon>
        <taxon>Bacillota</taxon>
        <taxon>Bacilli</taxon>
        <taxon>Bacillales</taxon>
        <taxon>Thermoactinomycetaceae</taxon>
        <taxon>Lihuaxuella</taxon>
    </lineage>
</organism>
<proteinExistence type="predicted"/>
<gene>
    <name evidence="5" type="ORF">SAMN05444955_11476</name>
</gene>
<dbReference type="Pfam" id="PF01022">
    <property type="entry name" value="HTH_5"/>
    <property type="match status" value="1"/>
</dbReference>